<dbReference type="Proteomes" id="UP000274033">
    <property type="component" value="Unassembled WGS sequence"/>
</dbReference>
<dbReference type="PROSITE" id="PS50292">
    <property type="entry name" value="PEROXIDASE_3"/>
    <property type="match status" value="1"/>
</dbReference>
<dbReference type="PANTHER" id="PTHR11475:SF4">
    <property type="entry name" value="CHORION PEROXIDASE"/>
    <property type="match status" value="1"/>
</dbReference>
<keyword evidence="2" id="KW-0964">Secreted</keyword>
<dbReference type="PANTHER" id="PTHR11475">
    <property type="entry name" value="OXIDASE/PEROXIDASE"/>
    <property type="match status" value="1"/>
</dbReference>
<dbReference type="InterPro" id="IPR010255">
    <property type="entry name" value="Haem_peroxidase_sf"/>
</dbReference>
<comment type="subcellular location">
    <subcellularLocation>
        <location evidence="1">Secreted</location>
    </subcellularLocation>
</comment>
<dbReference type="SUPFAM" id="SSF48113">
    <property type="entry name" value="Heme-dependent peroxidases"/>
    <property type="match status" value="1"/>
</dbReference>
<dbReference type="Gene3D" id="1.10.640.10">
    <property type="entry name" value="Haem peroxidase domain superfamily, animal type"/>
    <property type="match status" value="1"/>
</dbReference>
<keyword evidence="4" id="KW-0575">Peroxidase</keyword>
<evidence type="ECO:0000313" key="4">
    <source>
        <dbReference type="EMBL" id="RQW73493.1"/>
    </source>
</evidence>
<keyword evidence="3" id="KW-0325">Glycoprotein</keyword>
<comment type="caution">
    <text evidence="4">The sequence shown here is derived from an EMBL/GenBank/DDBJ whole genome shotgun (WGS) entry which is preliminary data.</text>
</comment>
<dbReference type="InterPro" id="IPR037120">
    <property type="entry name" value="Haem_peroxidase_sf_animal"/>
</dbReference>
<dbReference type="GO" id="GO:0006979">
    <property type="term" value="P:response to oxidative stress"/>
    <property type="evidence" value="ECO:0007669"/>
    <property type="project" value="InterPro"/>
</dbReference>
<keyword evidence="5" id="KW-1185">Reference proteome</keyword>
<evidence type="ECO:0000256" key="2">
    <source>
        <dbReference type="ARBA" id="ARBA00022525"/>
    </source>
</evidence>
<organism evidence="4 5">
    <name type="scientific">Lysinibacillus composti</name>
    <dbReference type="NCBI Taxonomy" id="720633"/>
    <lineage>
        <taxon>Bacteria</taxon>
        <taxon>Bacillati</taxon>
        <taxon>Bacillota</taxon>
        <taxon>Bacilli</taxon>
        <taxon>Bacillales</taxon>
        <taxon>Bacillaceae</taxon>
        <taxon>Lysinibacillus</taxon>
    </lineage>
</organism>
<dbReference type="InterPro" id="IPR019791">
    <property type="entry name" value="Haem_peroxidase_animal"/>
</dbReference>
<keyword evidence="4" id="KW-0560">Oxidoreductase</keyword>
<dbReference type="AlphaFoldDB" id="A0A3N9UAE0"/>
<protein>
    <submittedName>
        <fullName evidence="4">Peroxidase</fullName>
    </submittedName>
</protein>
<proteinExistence type="predicted"/>
<sequence>MEAEFKVVCFTFEGGRLLSHNDQFWLKGTPYTNSNNERFGRMFPNLPSFPRDTEKDREALLELGKKGGIMDQTTKNLDNPNIFAGFTFFGQFIDHDITFDPMSSFEKQNNPEAIENYRTPVLEMDHIYGRGPFADPHLYDITTGGVKLLVENVSSEKDSPYDVPRNSQNTALVVDPRNDENMIICQLHLAFLKFHNEMVDYVMREGVKHPFEAFEKAQRLVRWHYQWIILYEYLPLLVGKTLVKDILANGRKFYRWRNKPYIPVEFSMAAFRLGHSQVRPFYKVNEQFSAPIFNDSQDLSHSDPDDLRGGKRAPRRYVEWGNFFNTGTGTPQLGKMIDTTLSSPLFELPFVQPPKSLAQRNLLRGLSFGLPCGQDVSEAMRIKPLDHRDLSDVSELGFHRKTPLWFYILREAEIHADGKRLGPVGSRIVAEVLIGLLQADENSFIRQNTNWKPILGKKGKFGIVDLLKFAKVV</sequence>
<dbReference type="GO" id="GO:0005576">
    <property type="term" value="C:extracellular region"/>
    <property type="evidence" value="ECO:0007669"/>
    <property type="project" value="UniProtKB-SubCell"/>
</dbReference>
<dbReference type="Pfam" id="PF03098">
    <property type="entry name" value="An_peroxidase"/>
    <property type="match status" value="1"/>
</dbReference>
<evidence type="ECO:0000256" key="3">
    <source>
        <dbReference type="ARBA" id="ARBA00023180"/>
    </source>
</evidence>
<evidence type="ECO:0000313" key="5">
    <source>
        <dbReference type="Proteomes" id="UP000274033"/>
    </source>
</evidence>
<evidence type="ECO:0000256" key="1">
    <source>
        <dbReference type="ARBA" id="ARBA00004613"/>
    </source>
</evidence>
<accession>A0A3N9UAE0</accession>
<dbReference type="OrthoDB" id="9765610at2"/>
<dbReference type="GO" id="GO:0004601">
    <property type="term" value="F:peroxidase activity"/>
    <property type="evidence" value="ECO:0007669"/>
    <property type="project" value="UniProtKB-KW"/>
</dbReference>
<dbReference type="CDD" id="cd09819">
    <property type="entry name" value="An_peroxidase_bacterial_1"/>
    <property type="match status" value="1"/>
</dbReference>
<name>A0A3N9UAE0_9BACI</name>
<gene>
    <name evidence="4" type="ORF">EBB45_16460</name>
</gene>
<dbReference type="GO" id="GO:0020037">
    <property type="term" value="F:heme binding"/>
    <property type="evidence" value="ECO:0007669"/>
    <property type="project" value="InterPro"/>
</dbReference>
<reference evidence="4 5" key="1">
    <citation type="journal article" date="2013" name="J. Microbiol.">
        <title>Lysinibacillus chungkukjangi sp. nov., isolated from Chungkukjang, Korean fermented soybean food.</title>
        <authorList>
            <person name="Kim S.J."/>
            <person name="Jang Y.H."/>
            <person name="Hamada M."/>
            <person name="Ahn J.H."/>
            <person name="Weon H.Y."/>
            <person name="Suzuki K."/>
            <person name="Whang K.S."/>
            <person name="Kwon S.W."/>
        </authorList>
    </citation>
    <scope>NUCLEOTIDE SEQUENCE [LARGE SCALE GENOMIC DNA]</scope>
    <source>
        <strain evidence="4 5">MCCC 1A12701</strain>
    </source>
</reference>
<dbReference type="EMBL" id="RRCT01000020">
    <property type="protein sequence ID" value="RQW73493.1"/>
    <property type="molecule type" value="Genomic_DNA"/>
</dbReference>